<dbReference type="InterPro" id="IPR014030">
    <property type="entry name" value="Ketoacyl_synth_N"/>
</dbReference>
<dbReference type="Pfam" id="PF00109">
    <property type="entry name" value="ketoacyl-synt"/>
    <property type="match status" value="1"/>
</dbReference>
<proteinExistence type="predicted"/>
<dbReference type="SUPFAM" id="SSF53901">
    <property type="entry name" value="Thiolase-like"/>
    <property type="match status" value="2"/>
</dbReference>
<dbReference type="PANTHER" id="PTHR43775">
    <property type="entry name" value="FATTY ACID SYNTHASE"/>
    <property type="match status" value="1"/>
</dbReference>
<feature type="non-terminal residue" evidence="3">
    <location>
        <position position="1"/>
    </location>
</feature>
<dbReference type="AlphaFoldDB" id="A0A0C2JHU5"/>
<dbReference type="InterPro" id="IPR018201">
    <property type="entry name" value="Ketoacyl_synth_AS"/>
</dbReference>
<dbReference type="SMART" id="SM00825">
    <property type="entry name" value="PKS_KS"/>
    <property type="match status" value="1"/>
</dbReference>
<comment type="caution">
    <text evidence="3">The sequence shown here is derived from an EMBL/GenBank/DDBJ whole genome shotgun (WGS) entry which is preliminary data.</text>
</comment>
<dbReference type="GO" id="GO:0006633">
    <property type="term" value="P:fatty acid biosynthetic process"/>
    <property type="evidence" value="ECO:0007669"/>
    <property type="project" value="InterPro"/>
</dbReference>
<evidence type="ECO:0000259" key="2">
    <source>
        <dbReference type="PROSITE" id="PS52004"/>
    </source>
</evidence>
<dbReference type="CDD" id="cd00833">
    <property type="entry name" value="PKS"/>
    <property type="match status" value="1"/>
</dbReference>
<evidence type="ECO:0000256" key="1">
    <source>
        <dbReference type="ARBA" id="ARBA00022679"/>
    </source>
</evidence>
<dbReference type="PROSITE" id="PS00606">
    <property type="entry name" value="KS3_1"/>
    <property type="match status" value="1"/>
</dbReference>
<dbReference type="Proteomes" id="UP000031675">
    <property type="component" value="Unassembled WGS sequence"/>
</dbReference>
<keyword evidence="4" id="KW-1185">Reference proteome</keyword>
<dbReference type="InterPro" id="IPR016039">
    <property type="entry name" value="Thiolase-like"/>
</dbReference>
<sequence>SGRVAYSLGLCGPAVSVDTACSSSLVALHQAVQALRRGECGLALAGGVSVMASPGVYTEFSHQGGLSRDGRCRSFGAGADGTGFGEGAGVVVLERLSDALERGRCVWGVVRGSAVNQDGASNGLSAPSGGAQERVLRAALADAGVGPEAVGVVEGHGTGTRLGDPIEAGAVGAVYGACGSGVVLGSVKANISHVQAAAGVAGLIALVGSLGRGVVAGSPGVADGVSELIDWDGLGIGATAQARPWPVTGGAARFGGVSSFGISGTNAHAVVEQPP</sequence>
<dbReference type="GO" id="GO:0004312">
    <property type="term" value="F:fatty acid synthase activity"/>
    <property type="evidence" value="ECO:0007669"/>
    <property type="project" value="TreeGrafter"/>
</dbReference>
<feature type="domain" description="Ketosynthase family 3 (KS3)" evidence="2">
    <location>
        <begin position="1"/>
        <end position="273"/>
    </location>
</feature>
<keyword evidence="1" id="KW-0808">Transferase</keyword>
<dbReference type="PANTHER" id="PTHR43775:SF51">
    <property type="entry name" value="INACTIVE PHENOLPHTHIOCEROL SYNTHESIS POLYKETIDE SYNTHASE TYPE I PKS1-RELATED"/>
    <property type="match status" value="1"/>
</dbReference>
<dbReference type="PROSITE" id="PS52004">
    <property type="entry name" value="KS3_2"/>
    <property type="match status" value="1"/>
</dbReference>
<name>A0A0C2JHU5_9ACTN</name>
<organism evidence="3 4">
    <name type="scientific">Streptomonospora alba</name>
    <dbReference type="NCBI Taxonomy" id="183763"/>
    <lineage>
        <taxon>Bacteria</taxon>
        <taxon>Bacillati</taxon>
        <taxon>Actinomycetota</taxon>
        <taxon>Actinomycetes</taxon>
        <taxon>Streptosporangiales</taxon>
        <taxon>Nocardiopsidaceae</taxon>
        <taxon>Streptomonospora</taxon>
    </lineage>
</organism>
<dbReference type="EMBL" id="JROO01000059">
    <property type="protein sequence ID" value="KIH96542.1"/>
    <property type="molecule type" value="Genomic_DNA"/>
</dbReference>
<dbReference type="InterPro" id="IPR050091">
    <property type="entry name" value="PKS_NRPS_Biosynth_Enz"/>
</dbReference>
<dbReference type="STRING" id="183763.LP52_24345"/>
<accession>A0A0C2JHU5</accession>
<dbReference type="GO" id="GO:0004315">
    <property type="term" value="F:3-oxoacyl-[acyl-carrier-protein] synthase activity"/>
    <property type="evidence" value="ECO:0007669"/>
    <property type="project" value="InterPro"/>
</dbReference>
<dbReference type="InterPro" id="IPR014031">
    <property type="entry name" value="Ketoacyl_synth_C"/>
</dbReference>
<dbReference type="InterPro" id="IPR020841">
    <property type="entry name" value="PKS_Beta-ketoAc_synthase_dom"/>
</dbReference>
<feature type="non-terminal residue" evidence="3">
    <location>
        <position position="275"/>
    </location>
</feature>
<gene>
    <name evidence="3" type="ORF">LP52_24345</name>
</gene>
<reference evidence="4" key="1">
    <citation type="journal article" date="2015" name="Chem. Biol.">
        <title>Structure, bioactivity, and resistance mechanism of streptomonomicin, an unusual lasso Peptide from an understudied halophilic actinomycete.</title>
        <authorList>
            <person name="Metelev M."/>
            <person name="Tietz J.I."/>
            <person name="Melby J.O."/>
            <person name="Blair P.M."/>
            <person name="Zhu L."/>
            <person name="Livnat I."/>
            <person name="Severinov K."/>
            <person name="Mitchell D.A."/>
        </authorList>
    </citation>
    <scope>NUCLEOTIDE SEQUENCE [LARGE SCALE GENOMIC DNA]</scope>
    <source>
        <strain evidence="4">YIM 90003</strain>
    </source>
</reference>
<dbReference type="Gene3D" id="3.40.47.10">
    <property type="match status" value="1"/>
</dbReference>
<evidence type="ECO:0000313" key="4">
    <source>
        <dbReference type="Proteomes" id="UP000031675"/>
    </source>
</evidence>
<evidence type="ECO:0000313" key="3">
    <source>
        <dbReference type="EMBL" id="KIH96542.1"/>
    </source>
</evidence>
<protein>
    <recommendedName>
        <fullName evidence="2">Ketosynthase family 3 (KS3) domain-containing protein</fullName>
    </recommendedName>
</protein>
<dbReference type="Pfam" id="PF02801">
    <property type="entry name" value="Ketoacyl-synt_C"/>
    <property type="match status" value="1"/>
</dbReference>